<dbReference type="Proteomes" id="UP001233172">
    <property type="component" value="Unassembled WGS sequence"/>
</dbReference>
<reference evidence="1" key="1">
    <citation type="journal article" date="2023" name="PLoS Negl. Trop. Dis.">
        <title>A genome sequence for Biomphalaria pfeifferi, the major vector snail for the human-infecting parasite Schistosoma mansoni.</title>
        <authorList>
            <person name="Bu L."/>
            <person name="Lu L."/>
            <person name="Laidemitt M.R."/>
            <person name="Zhang S.M."/>
            <person name="Mutuku M."/>
            <person name="Mkoji G."/>
            <person name="Steinauer M."/>
            <person name="Loker E.S."/>
        </authorList>
    </citation>
    <scope>NUCLEOTIDE SEQUENCE</scope>
    <source>
        <strain evidence="1">KasaAsao</strain>
    </source>
</reference>
<accession>A0AAD8AR99</accession>
<protein>
    <submittedName>
        <fullName evidence="1">Uncharacterized protein</fullName>
    </submittedName>
</protein>
<feature type="non-terminal residue" evidence="1">
    <location>
        <position position="56"/>
    </location>
</feature>
<evidence type="ECO:0000313" key="1">
    <source>
        <dbReference type="EMBL" id="KAK0040888.1"/>
    </source>
</evidence>
<name>A0AAD8AR99_BIOPF</name>
<keyword evidence="2" id="KW-1185">Reference proteome</keyword>
<reference evidence="1" key="2">
    <citation type="submission" date="2023-04" db="EMBL/GenBank/DDBJ databases">
        <authorList>
            <person name="Bu L."/>
            <person name="Lu L."/>
            <person name="Laidemitt M.R."/>
            <person name="Zhang S.M."/>
            <person name="Mutuku M."/>
            <person name="Mkoji G."/>
            <person name="Steinauer M."/>
            <person name="Loker E.S."/>
        </authorList>
    </citation>
    <scope>NUCLEOTIDE SEQUENCE</scope>
    <source>
        <strain evidence="1">KasaAsao</strain>
        <tissue evidence="1">Whole Snail</tissue>
    </source>
</reference>
<dbReference type="AlphaFoldDB" id="A0AAD8AR99"/>
<feature type="non-terminal residue" evidence="1">
    <location>
        <position position="1"/>
    </location>
</feature>
<gene>
    <name evidence="1" type="ORF">Bpfe_029698</name>
</gene>
<proteinExistence type="predicted"/>
<evidence type="ECO:0000313" key="2">
    <source>
        <dbReference type="Proteomes" id="UP001233172"/>
    </source>
</evidence>
<comment type="caution">
    <text evidence="1">The sequence shown here is derived from an EMBL/GenBank/DDBJ whole genome shotgun (WGS) entry which is preliminary data.</text>
</comment>
<dbReference type="EMBL" id="JASAOG010000299">
    <property type="protein sequence ID" value="KAK0040888.1"/>
    <property type="molecule type" value="Genomic_DNA"/>
</dbReference>
<sequence length="56" mass="6621">RGQEVLLRLDPRRSLRLSSNLKQRTKSGPQQHVQCLLSDLRTVPYFRAHFYVNNQV</sequence>
<organism evidence="1 2">
    <name type="scientific">Biomphalaria pfeifferi</name>
    <name type="common">Bloodfluke planorb</name>
    <name type="synonym">Freshwater snail</name>
    <dbReference type="NCBI Taxonomy" id="112525"/>
    <lineage>
        <taxon>Eukaryota</taxon>
        <taxon>Metazoa</taxon>
        <taxon>Spiralia</taxon>
        <taxon>Lophotrochozoa</taxon>
        <taxon>Mollusca</taxon>
        <taxon>Gastropoda</taxon>
        <taxon>Heterobranchia</taxon>
        <taxon>Euthyneura</taxon>
        <taxon>Panpulmonata</taxon>
        <taxon>Hygrophila</taxon>
        <taxon>Lymnaeoidea</taxon>
        <taxon>Planorbidae</taxon>
        <taxon>Biomphalaria</taxon>
    </lineage>
</organism>